<dbReference type="InterPro" id="IPR008963">
    <property type="entry name" value="Purple_acid_Pase-like_N"/>
</dbReference>
<evidence type="ECO:0000259" key="4">
    <source>
        <dbReference type="Pfam" id="PF16656"/>
    </source>
</evidence>
<proteinExistence type="predicted"/>
<organism evidence="5 6">
    <name type="scientific">Fibrella rubiginis</name>
    <dbReference type="NCBI Taxonomy" id="2817060"/>
    <lineage>
        <taxon>Bacteria</taxon>
        <taxon>Pseudomonadati</taxon>
        <taxon>Bacteroidota</taxon>
        <taxon>Cytophagia</taxon>
        <taxon>Cytophagales</taxon>
        <taxon>Spirosomataceae</taxon>
        <taxon>Fibrella</taxon>
    </lineage>
</organism>
<evidence type="ECO:0000256" key="2">
    <source>
        <dbReference type="SAM" id="SignalP"/>
    </source>
</evidence>
<dbReference type="Gene3D" id="3.60.21.10">
    <property type="match status" value="1"/>
</dbReference>
<dbReference type="InterPro" id="IPR015914">
    <property type="entry name" value="PAPs_N"/>
</dbReference>
<feature type="signal peptide" evidence="2">
    <location>
        <begin position="1"/>
        <end position="19"/>
    </location>
</feature>
<dbReference type="PANTHER" id="PTHR22953:SF153">
    <property type="entry name" value="PURPLE ACID PHOSPHATASE"/>
    <property type="match status" value="1"/>
</dbReference>
<accession>A0A939GFV4</accession>
<comment type="caution">
    <text evidence="5">The sequence shown here is derived from an EMBL/GenBank/DDBJ whole genome shotgun (WGS) entry which is preliminary data.</text>
</comment>
<dbReference type="RefSeq" id="WP_207364586.1">
    <property type="nucleotide sequence ID" value="NZ_JAFMYV010000004.1"/>
</dbReference>
<dbReference type="Proteomes" id="UP000664034">
    <property type="component" value="Unassembled WGS sequence"/>
</dbReference>
<dbReference type="InterPro" id="IPR029052">
    <property type="entry name" value="Metallo-depent_PP-like"/>
</dbReference>
<dbReference type="SUPFAM" id="SSF56300">
    <property type="entry name" value="Metallo-dependent phosphatases"/>
    <property type="match status" value="1"/>
</dbReference>
<feature type="domain" description="Purple acid phosphatase N-terminal" evidence="4">
    <location>
        <begin position="39"/>
        <end position="120"/>
    </location>
</feature>
<gene>
    <name evidence="5" type="ORF">J2I47_10800</name>
</gene>
<keyword evidence="6" id="KW-1185">Reference proteome</keyword>
<dbReference type="Pfam" id="PF00149">
    <property type="entry name" value="Metallophos"/>
    <property type="match status" value="1"/>
</dbReference>
<protein>
    <submittedName>
        <fullName evidence="5">Metallophosphoesterase family protein</fullName>
    </submittedName>
</protein>
<evidence type="ECO:0000259" key="3">
    <source>
        <dbReference type="Pfam" id="PF00149"/>
    </source>
</evidence>
<reference evidence="5" key="1">
    <citation type="submission" date="2021-03" db="EMBL/GenBank/DDBJ databases">
        <title>Fibrella sp. HMF5335 genome sequencing and assembly.</title>
        <authorList>
            <person name="Kang H."/>
            <person name="Kim H."/>
            <person name="Bae S."/>
            <person name="Joh K."/>
        </authorList>
    </citation>
    <scope>NUCLEOTIDE SEQUENCE</scope>
    <source>
        <strain evidence="5">HMF5335</strain>
    </source>
</reference>
<evidence type="ECO:0000256" key="1">
    <source>
        <dbReference type="ARBA" id="ARBA00022729"/>
    </source>
</evidence>
<evidence type="ECO:0000313" key="5">
    <source>
        <dbReference type="EMBL" id="MBO0937033.1"/>
    </source>
</evidence>
<dbReference type="Pfam" id="PF16656">
    <property type="entry name" value="Pur_ac_phosph_N"/>
    <property type="match status" value="1"/>
</dbReference>
<evidence type="ECO:0000313" key="6">
    <source>
        <dbReference type="Proteomes" id="UP000664034"/>
    </source>
</evidence>
<dbReference type="GO" id="GO:0046872">
    <property type="term" value="F:metal ion binding"/>
    <property type="evidence" value="ECO:0007669"/>
    <property type="project" value="InterPro"/>
</dbReference>
<dbReference type="PROSITE" id="PS51257">
    <property type="entry name" value="PROKAR_LIPOPROTEIN"/>
    <property type="match status" value="1"/>
</dbReference>
<feature type="chain" id="PRO_5037184238" evidence="2">
    <location>
        <begin position="20"/>
        <end position="478"/>
    </location>
</feature>
<name>A0A939GFV4_9BACT</name>
<keyword evidence="1 2" id="KW-0732">Signal</keyword>
<dbReference type="GO" id="GO:0003993">
    <property type="term" value="F:acid phosphatase activity"/>
    <property type="evidence" value="ECO:0007669"/>
    <property type="project" value="InterPro"/>
</dbReference>
<dbReference type="InterPro" id="IPR004843">
    <property type="entry name" value="Calcineurin-like_PHP"/>
</dbReference>
<dbReference type="EMBL" id="JAFMYV010000004">
    <property type="protein sequence ID" value="MBO0937033.1"/>
    <property type="molecule type" value="Genomic_DNA"/>
</dbReference>
<sequence>MKKAVLLVAFIAITLASCAQNKSSDKYFFAKPYLQIGHQPSPTSLQLIWHTTDVDADWVVEYRTSGTSAWTRSSTPTHRRVAVRSVRSHRIYQAALTGLRPGTPFDYQVLKAGNVVFSATGHAPKAVDQPYRFVAFADIGAETTDQKRLAYQAYRANPDLVVVPGDIVYDYGLVSEYRYKFWPIYNADKADKHGAPLLRSVAMVTAPGNHDTETRNLNDKPDALAYYYYWNQPLNGPVGNEGGPLVPVLTASNRNRSAFTQAAGNNYPRMTNYSFNFGNAHWIVIDSNPYVDLADSTLRNWVRNDLAAAQGATWRFVMYHHPGFSSSRTHFEQQHMRMLSPLFEAGNVDVVFNGHVHNYQRTFPLRFVPDPGGVQIVAGMGNRMARGRAVNGQLTLDKVFDGKTHTTPKGIVYLITGAGGQLLYDPEQNDDPSSYQPFTDKFASSIHSLTVADVNGKTLIINQLDVNGKTIDSFTMTK</sequence>
<feature type="domain" description="Calcineurin-like phosphoesterase" evidence="3">
    <location>
        <begin position="132"/>
        <end position="359"/>
    </location>
</feature>
<dbReference type="AlphaFoldDB" id="A0A939GFV4"/>
<dbReference type="SUPFAM" id="SSF49363">
    <property type="entry name" value="Purple acid phosphatase, N-terminal domain"/>
    <property type="match status" value="1"/>
</dbReference>
<dbReference type="PANTHER" id="PTHR22953">
    <property type="entry name" value="ACID PHOSPHATASE RELATED"/>
    <property type="match status" value="1"/>
</dbReference>
<dbReference type="InterPro" id="IPR039331">
    <property type="entry name" value="PAPs-like"/>
</dbReference>